<evidence type="ECO:0000313" key="2">
    <source>
        <dbReference type="EMBL" id="KAJ5185593.1"/>
    </source>
</evidence>
<feature type="signal peptide" evidence="1">
    <location>
        <begin position="1"/>
        <end position="18"/>
    </location>
</feature>
<sequence length="114" mass="12434">MYLGKVLTLFCLSSGAVSYKIRAFKGRNCSGEAKEVNVWDNTCRNTNIFPTQSFRVLEYGGHRQRATFFLLGGCGAASSASADWWADGGSDKFKKNACLDFSGFQMNAYGSVSS</sequence>
<evidence type="ECO:0008006" key="4">
    <source>
        <dbReference type="Google" id="ProtNLM"/>
    </source>
</evidence>
<dbReference type="EMBL" id="JAPQKP010000006">
    <property type="protein sequence ID" value="KAJ5185593.1"/>
    <property type="molecule type" value="Genomic_DNA"/>
</dbReference>
<gene>
    <name evidence="2" type="ORF">N7472_010433</name>
</gene>
<name>A0A9W9IV26_9EURO</name>
<dbReference type="AlphaFoldDB" id="A0A9W9IV26"/>
<dbReference type="OrthoDB" id="3598923at2759"/>
<evidence type="ECO:0000313" key="3">
    <source>
        <dbReference type="Proteomes" id="UP001150879"/>
    </source>
</evidence>
<protein>
    <recommendedName>
        <fullName evidence="4">Cyanovirin-N domain-containing protein</fullName>
    </recommendedName>
</protein>
<dbReference type="Proteomes" id="UP001150879">
    <property type="component" value="Unassembled WGS sequence"/>
</dbReference>
<accession>A0A9W9IV26</accession>
<feature type="chain" id="PRO_5040723087" description="Cyanovirin-N domain-containing protein" evidence="1">
    <location>
        <begin position="19"/>
        <end position="114"/>
    </location>
</feature>
<keyword evidence="1" id="KW-0732">Signal</keyword>
<organism evidence="2 3">
    <name type="scientific">Penicillium cf. griseofulvum</name>
    <dbReference type="NCBI Taxonomy" id="2972120"/>
    <lineage>
        <taxon>Eukaryota</taxon>
        <taxon>Fungi</taxon>
        <taxon>Dikarya</taxon>
        <taxon>Ascomycota</taxon>
        <taxon>Pezizomycotina</taxon>
        <taxon>Eurotiomycetes</taxon>
        <taxon>Eurotiomycetidae</taxon>
        <taxon>Eurotiales</taxon>
        <taxon>Aspergillaceae</taxon>
        <taxon>Penicillium</taxon>
    </lineage>
</organism>
<comment type="caution">
    <text evidence="2">The sequence shown here is derived from an EMBL/GenBank/DDBJ whole genome shotgun (WGS) entry which is preliminary data.</text>
</comment>
<proteinExistence type="predicted"/>
<keyword evidence="3" id="KW-1185">Reference proteome</keyword>
<reference evidence="2" key="2">
    <citation type="journal article" date="2023" name="IMA Fungus">
        <title>Comparative genomic study of the Penicillium genus elucidates a diverse pangenome and 15 lateral gene transfer events.</title>
        <authorList>
            <person name="Petersen C."/>
            <person name="Sorensen T."/>
            <person name="Nielsen M.R."/>
            <person name="Sondergaard T.E."/>
            <person name="Sorensen J.L."/>
            <person name="Fitzpatrick D.A."/>
            <person name="Frisvad J.C."/>
            <person name="Nielsen K.L."/>
        </authorList>
    </citation>
    <scope>NUCLEOTIDE SEQUENCE</scope>
    <source>
        <strain evidence="2">IBT 16849</strain>
    </source>
</reference>
<reference evidence="2" key="1">
    <citation type="submission" date="2022-11" db="EMBL/GenBank/DDBJ databases">
        <authorList>
            <person name="Petersen C."/>
        </authorList>
    </citation>
    <scope>NUCLEOTIDE SEQUENCE</scope>
    <source>
        <strain evidence="2">IBT 16849</strain>
    </source>
</reference>
<evidence type="ECO:0000256" key="1">
    <source>
        <dbReference type="SAM" id="SignalP"/>
    </source>
</evidence>